<dbReference type="STRING" id="1469948.GCA_000732725_03359"/>
<dbReference type="PANTHER" id="PTHR34294:SF1">
    <property type="entry name" value="TRANSCRIPTIONAL REGULATOR LSRR"/>
    <property type="match status" value="1"/>
</dbReference>
<dbReference type="RefSeq" id="WP_031391988.1">
    <property type="nucleotide sequence ID" value="NZ_JPNB01000002.1"/>
</dbReference>
<dbReference type="InterPro" id="IPR007630">
    <property type="entry name" value="RNA_pol_sigma70_r4"/>
</dbReference>
<dbReference type="GO" id="GO:0003700">
    <property type="term" value="F:DNA-binding transcription factor activity"/>
    <property type="evidence" value="ECO:0007669"/>
    <property type="project" value="InterPro"/>
</dbReference>
<dbReference type="OrthoDB" id="58802at2"/>
<evidence type="ECO:0000259" key="5">
    <source>
        <dbReference type="PROSITE" id="PS50943"/>
    </source>
</evidence>
<comment type="similarity">
    <text evidence="1">Belongs to the SorC transcriptional regulatory family.</text>
</comment>
<dbReference type="GO" id="GO:0030246">
    <property type="term" value="F:carbohydrate binding"/>
    <property type="evidence" value="ECO:0007669"/>
    <property type="project" value="InterPro"/>
</dbReference>
<dbReference type="GO" id="GO:0003677">
    <property type="term" value="F:DNA binding"/>
    <property type="evidence" value="ECO:0007669"/>
    <property type="project" value="UniProtKB-KW"/>
</dbReference>
<comment type="caution">
    <text evidence="6">The sequence shown here is derived from an EMBL/GenBank/DDBJ whole genome shotgun (WGS) entry which is preliminary data.</text>
</comment>
<evidence type="ECO:0000313" key="7">
    <source>
        <dbReference type="Proteomes" id="UP000295718"/>
    </source>
</evidence>
<dbReference type="InterPro" id="IPR051054">
    <property type="entry name" value="SorC_transcr_regulators"/>
</dbReference>
<protein>
    <submittedName>
        <fullName evidence="6">DNA-binding transcriptional regulator LsrR (DeoR family)</fullName>
    </submittedName>
</protein>
<keyword evidence="2" id="KW-0805">Transcription regulation</keyword>
<gene>
    <name evidence="6" type="ORF">EDD76_1165</name>
</gene>
<dbReference type="Pfam" id="PF04545">
    <property type="entry name" value="Sigma70_r4"/>
    <property type="match status" value="1"/>
</dbReference>
<dbReference type="GO" id="GO:0006352">
    <property type="term" value="P:DNA-templated transcription initiation"/>
    <property type="evidence" value="ECO:0007669"/>
    <property type="project" value="InterPro"/>
</dbReference>
<accession>A0A4R1QRZ3</accession>
<dbReference type="Gene3D" id="3.40.50.1360">
    <property type="match status" value="1"/>
</dbReference>
<dbReference type="PANTHER" id="PTHR34294">
    <property type="entry name" value="TRANSCRIPTIONAL REGULATOR-RELATED"/>
    <property type="match status" value="1"/>
</dbReference>
<evidence type="ECO:0000256" key="2">
    <source>
        <dbReference type="ARBA" id="ARBA00023015"/>
    </source>
</evidence>
<dbReference type="InterPro" id="IPR036388">
    <property type="entry name" value="WH-like_DNA-bd_sf"/>
</dbReference>
<feature type="domain" description="HTH cro/C1-type" evidence="5">
    <location>
        <begin position="17"/>
        <end position="45"/>
    </location>
</feature>
<dbReference type="Proteomes" id="UP000295718">
    <property type="component" value="Unassembled WGS sequence"/>
</dbReference>
<reference evidence="6 7" key="1">
    <citation type="submission" date="2019-03" db="EMBL/GenBank/DDBJ databases">
        <title>Genomic Encyclopedia of Type Strains, Phase IV (KMG-IV): sequencing the most valuable type-strain genomes for metagenomic binning, comparative biology and taxonomic classification.</title>
        <authorList>
            <person name="Goeker M."/>
        </authorList>
    </citation>
    <scope>NUCLEOTIDE SEQUENCE [LARGE SCALE GENOMIC DNA]</scope>
    <source>
        <strain evidence="6 7">DSM 100556</strain>
    </source>
</reference>
<evidence type="ECO:0000313" key="6">
    <source>
        <dbReference type="EMBL" id="TCL55165.1"/>
    </source>
</evidence>
<keyword evidence="4" id="KW-0804">Transcription</keyword>
<organism evidence="6 7">
    <name type="scientific">Kineothrix alysoides</name>
    <dbReference type="NCBI Taxonomy" id="1469948"/>
    <lineage>
        <taxon>Bacteria</taxon>
        <taxon>Bacillati</taxon>
        <taxon>Bacillota</taxon>
        <taxon>Clostridia</taxon>
        <taxon>Lachnospirales</taxon>
        <taxon>Lachnospiraceae</taxon>
        <taxon>Kineothrix</taxon>
    </lineage>
</organism>
<dbReference type="InterPro" id="IPR007324">
    <property type="entry name" value="Sugar-bd_dom_put"/>
</dbReference>
<keyword evidence="3 6" id="KW-0238">DNA-binding</keyword>
<keyword evidence="7" id="KW-1185">Reference proteome</keyword>
<evidence type="ECO:0000256" key="3">
    <source>
        <dbReference type="ARBA" id="ARBA00023125"/>
    </source>
</evidence>
<evidence type="ECO:0000256" key="1">
    <source>
        <dbReference type="ARBA" id="ARBA00010466"/>
    </source>
</evidence>
<dbReference type="AlphaFoldDB" id="A0A4R1QRZ3"/>
<evidence type="ECO:0000256" key="4">
    <source>
        <dbReference type="ARBA" id="ARBA00023163"/>
    </source>
</evidence>
<name>A0A4R1QRZ3_9FIRM</name>
<dbReference type="EMBL" id="SLUO01000016">
    <property type="protein sequence ID" value="TCL55165.1"/>
    <property type="molecule type" value="Genomic_DNA"/>
</dbReference>
<dbReference type="InterPro" id="IPR037171">
    <property type="entry name" value="NagB/RpiA_transferase-like"/>
</dbReference>
<dbReference type="Gene3D" id="1.10.10.10">
    <property type="entry name" value="Winged helix-like DNA-binding domain superfamily/Winged helix DNA-binding domain"/>
    <property type="match status" value="1"/>
</dbReference>
<proteinExistence type="inferred from homology"/>
<sequence length="318" mass="35437">MQKGNITEAMINEYTKIAYYYHKAGFTQEEIANKMNMSRQRVNRILAECISLGIVQIHVVNINENYMDIEAGLEKKFNLKGACVMNNLIKENIYVDLGMAAGRYIGNFINEGDTVGFSRGRATAAMVDYMPLLRKENLTVTQLLGSANHDREHVAVDDIVHNFAVKLQAKPVMLYAPVIVQSSELQNSIIKEPFFQEAYNTVRNCNVAIVGIGTASGQTEHLLPLNAIQETEDDKEKMERAVGEVGTHFFDAEGRPVIPSYRNRIIAISLEDYLNIPIRIGIAGLPEKADAIYAALKGGYINVLVTDLETAKILKQKP</sequence>
<dbReference type="Pfam" id="PF04198">
    <property type="entry name" value="Sugar-bind"/>
    <property type="match status" value="1"/>
</dbReference>
<dbReference type="SUPFAM" id="SSF100950">
    <property type="entry name" value="NagB/RpiA/CoA transferase-like"/>
    <property type="match status" value="1"/>
</dbReference>
<dbReference type="PROSITE" id="PS50943">
    <property type="entry name" value="HTH_CROC1"/>
    <property type="match status" value="1"/>
</dbReference>
<dbReference type="InterPro" id="IPR001387">
    <property type="entry name" value="Cro/C1-type_HTH"/>
</dbReference>